<evidence type="ECO:0000256" key="1">
    <source>
        <dbReference type="ARBA" id="ARBA00022574"/>
    </source>
</evidence>
<dbReference type="SUPFAM" id="SSF50978">
    <property type="entry name" value="WD40 repeat-like"/>
    <property type="match status" value="2"/>
</dbReference>
<keyword evidence="6" id="KW-1185">Reference proteome</keyword>
<evidence type="ECO:0000256" key="4">
    <source>
        <dbReference type="SAM" id="Coils"/>
    </source>
</evidence>
<dbReference type="Gene3D" id="2.130.10.10">
    <property type="entry name" value="YVTN repeat-like/Quinoprotein amine dehydrogenase"/>
    <property type="match status" value="1"/>
</dbReference>
<protein>
    <submittedName>
        <fullName evidence="5">Cilia- and flagella-associated protein 57</fullName>
    </submittedName>
</protein>
<evidence type="ECO:0000256" key="3">
    <source>
        <dbReference type="PROSITE-ProRule" id="PRU00221"/>
    </source>
</evidence>
<accession>A0AAD5TFN9</accession>
<keyword evidence="5" id="KW-0966">Cell projection</keyword>
<sequence>MQFSDDARYLLAQLGSPDWILHYYMWEKGKLLAAKSINCPKHTNDPKKSFVIEVGICPDDGYQLSILGDTFFRLKKYADGAITAVGKDFLAQDGTAFQCHSWLSMDKVALGTSNSCVIITNGVSTFQKINLDASVLNFGVRVLRATSKGFIAAGQSAKIEVFEKRVDAFANSEMYVSVSNVSVMDESVAVRTLAVSGTESSMIVQTETNTMFKVNLGQLTLNPLDVKMEPILAPYHHGSVIGFDLCTRKPLLASCSTDRSVRIWNYMTGELELCKYFPEEAMSIAIHPSGLYLIIGFGDKLRVMNILIDDFRLFKEVSIRACREVCFSNGGHFFAAVYGNMIQLYNFWTFENISILKGHNGKVRSLYWTPNDEIIVSAGSDGAVYSWNVKDAKRDGEYILKNCSYSSAVSSNDGKYLYAVGSDRFLREITESSVSCQVESSDMLTQIAISNSGRMFFAGTSRGCIRSIKFPLTSEPEDYQQHQVHSATVTKLRVSVDDTHLFSASEDGTIYMFKLTDRNDPRGATTKKSAVFSDEILITKSDLEEKTVLMNELQRSLDELKLEHEYQLRLKDMNFNEKLKDLNEKFSQEIETLKISSNVLRAEKEKEDAKHEDELTALQAQNMNELHERESKYNQELMTEYEKYQSLQGKSQSHQDQWRKQMKDFDMNTQRALAFVQKEYEEKISLKQADIKKLIDQINTQVAECEEIARQNNDDIDSEITLLQGRYEKKMRVERDECARLKGENGIMRKKFNTLTKDIEDNKAEILRTKEDEKRLKSVIAMLEKEIIAFKKEMAERDELIQDKERRVYELKKKNQELEKFKFVLDFRIKELKEQVEPRETEISVMSDQIN</sequence>
<evidence type="ECO:0000256" key="2">
    <source>
        <dbReference type="ARBA" id="ARBA00022737"/>
    </source>
</evidence>
<dbReference type="PROSITE" id="PS00678">
    <property type="entry name" value="WD_REPEATS_1"/>
    <property type="match status" value="1"/>
</dbReference>
<dbReference type="Proteomes" id="UP001211907">
    <property type="component" value="Unassembled WGS sequence"/>
</dbReference>
<keyword evidence="5" id="KW-0969">Cilium</keyword>
<evidence type="ECO:0000313" key="6">
    <source>
        <dbReference type="Proteomes" id="UP001211907"/>
    </source>
</evidence>
<feature type="coiled-coil region" evidence="4">
    <location>
        <begin position="766"/>
        <end position="821"/>
    </location>
</feature>
<dbReference type="InterPro" id="IPR036322">
    <property type="entry name" value="WD40_repeat_dom_sf"/>
</dbReference>
<organism evidence="5 6">
    <name type="scientific">Physocladia obscura</name>
    <dbReference type="NCBI Taxonomy" id="109957"/>
    <lineage>
        <taxon>Eukaryota</taxon>
        <taxon>Fungi</taxon>
        <taxon>Fungi incertae sedis</taxon>
        <taxon>Chytridiomycota</taxon>
        <taxon>Chytridiomycota incertae sedis</taxon>
        <taxon>Chytridiomycetes</taxon>
        <taxon>Chytridiales</taxon>
        <taxon>Chytriomycetaceae</taxon>
        <taxon>Physocladia</taxon>
    </lineage>
</organism>
<evidence type="ECO:0000313" key="5">
    <source>
        <dbReference type="EMBL" id="KAJ3142003.1"/>
    </source>
</evidence>
<feature type="repeat" description="WD" evidence="3">
    <location>
        <begin position="233"/>
        <end position="274"/>
    </location>
</feature>
<dbReference type="AlphaFoldDB" id="A0AAD5TFN9"/>
<keyword evidence="5" id="KW-0282">Flagellum</keyword>
<dbReference type="EMBL" id="JADGJH010000021">
    <property type="protein sequence ID" value="KAJ3142003.1"/>
    <property type="molecule type" value="Genomic_DNA"/>
</dbReference>
<dbReference type="PANTHER" id="PTHR32215:SF0">
    <property type="entry name" value="CILIA- AND FLAGELLA-ASSOCIATED PROTEIN 57"/>
    <property type="match status" value="1"/>
</dbReference>
<keyword evidence="4" id="KW-0175">Coiled coil</keyword>
<keyword evidence="2" id="KW-0677">Repeat</keyword>
<dbReference type="SMART" id="SM00320">
    <property type="entry name" value="WD40"/>
    <property type="match status" value="5"/>
</dbReference>
<reference evidence="5" key="1">
    <citation type="submission" date="2020-05" db="EMBL/GenBank/DDBJ databases">
        <title>Phylogenomic resolution of chytrid fungi.</title>
        <authorList>
            <person name="Stajich J.E."/>
            <person name="Amses K."/>
            <person name="Simmons R."/>
            <person name="Seto K."/>
            <person name="Myers J."/>
            <person name="Bonds A."/>
            <person name="Quandt C.A."/>
            <person name="Barry K."/>
            <person name="Liu P."/>
            <person name="Grigoriev I."/>
            <person name="Longcore J.E."/>
            <person name="James T.Y."/>
        </authorList>
    </citation>
    <scope>NUCLEOTIDE SEQUENCE</scope>
    <source>
        <strain evidence="5">JEL0513</strain>
    </source>
</reference>
<dbReference type="PANTHER" id="PTHR32215">
    <property type="entry name" value="CILIA- AND FLAGELLA-ASSOCIATED PROTEIN 57"/>
    <property type="match status" value="1"/>
</dbReference>
<feature type="coiled-coil region" evidence="4">
    <location>
        <begin position="543"/>
        <end position="621"/>
    </location>
</feature>
<feature type="non-terminal residue" evidence="5">
    <location>
        <position position="851"/>
    </location>
</feature>
<dbReference type="InterPro" id="IPR015943">
    <property type="entry name" value="WD40/YVTN_repeat-like_dom_sf"/>
</dbReference>
<dbReference type="InterPro" id="IPR052993">
    <property type="entry name" value="CFA-57"/>
</dbReference>
<name>A0AAD5TFN9_9FUNG</name>
<dbReference type="PROSITE" id="PS50082">
    <property type="entry name" value="WD_REPEATS_2"/>
    <property type="match status" value="2"/>
</dbReference>
<feature type="coiled-coil region" evidence="4">
    <location>
        <begin position="677"/>
        <end position="711"/>
    </location>
</feature>
<comment type="caution">
    <text evidence="5">The sequence shown here is derived from an EMBL/GenBank/DDBJ whole genome shotgun (WGS) entry which is preliminary data.</text>
</comment>
<dbReference type="Pfam" id="PF00400">
    <property type="entry name" value="WD40"/>
    <property type="match status" value="3"/>
</dbReference>
<feature type="repeat" description="WD" evidence="3">
    <location>
        <begin position="356"/>
        <end position="397"/>
    </location>
</feature>
<gene>
    <name evidence="5" type="primary">WDR65_1</name>
    <name evidence="5" type="ORF">HK100_004181</name>
</gene>
<dbReference type="InterPro" id="IPR019775">
    <property type="entry name" value="WD40_repeat_CS"/>
</dbReference>
<proteinExistence type="predicted"/>
<keyword evidence="1 3" id="KW-0853">WD repeat</keyword>
<dbReference type="PROSITE" id="PS50294">
    <property type="entry name" value="WD_REPEATS_REGION"/>
    <property type="match status" value="1"/>
</dbReference>
<dbReference type="InterPro" id="IPR001680">
    <property type="entry name" value="WD40_rpt"/>
</dbReference>